<comment type="caution">
    <text evidence="4">The sequence shown here is derived from an EMBL/GenBank/DDBJ whole genome shotgun (WGS) entry which is preliminary data.</text>
</comment>
<evidence type="ECO:0008006" key="6">
    <source>
        <dbReference type="Google" id="ProtNLM"/>
    </source>
</evidence>
<protein>
    <recommendedName>
        <fullName evidence="6">Tetratricopeptide repeat protein</fullName>
    </recommendedName>
</protein>
<dbReference type="InterPro" id="IPR019734">
    <property type="entry name" value="TPR_rpt"/>
</dbReference>
<sequence>MPARSDQDDPRLDRLFDRLESATSRGQAQVLASRIWSIWFQHPNGYIEALLRQGREALQDDDLAGAYIAFDDVVRKAPDFAEAWNARATVNYQMGNYERSLADIRRTLTLEPRHFGALSGRGLCYLALDRPEQALTAFEASLAIHPYQPGVKAQVRQLQAELDARDL</sequence>
<gene>
    <name evidence="4" type="ORF">CKO21_08485</name>
</gene>
<evidence type="ECO:0000256" key="3">
    <source>
        <dbReference type="PROSITE-ProRule" id="PRU00339"/>
    </source>
</evidence>
<accession>A0A934QI96</accession>
<dbReference type="SUPFAM" id="SSF48452">
    <property type="entry name" value="TPR-like"/>
    <property type="match status" value="1"/>
</dbReference>
<dbReference type="EMBL" id="NRRE01000022">
    <property type="protein sequence ID" value="MBK1697284.1"/>
    <property type="molecule type" value="Genomic_DNA"/>
</dbReference>
<reference evidence="4" key="1">
    <citation type="submission" date="2017-08" db="EMBL/GenBank/DDBJ databases">
        <authorList>
            <person name="Imhoff J.F."/>
            <person name="Rahn T."/>
            <person name="Kuenzel S."/>
            <person name="Neulinger S.C."/>
        </authorList>
    </citation>
    <scope>NUCLEOTIDE SEQUENCE</scope>
    <source>
        <strain evidence="4">DSM 9154</strain>
    </source>
</reference>
<evidence type="ECO:0000256" key="1">
    <source>
        <dbReference type="ARBA" id="ARBA00022737"/>
    </source>
</evidence>
<dbReference type="PROSITE" id="PS50005">
    <property type="entry name" value="TPR"/>
    <property type="match status" value="2"/>
</dbReference>
<dbReference type="Proteomes" id="UP000778970">
    <property type="component" value="Unassembled WGS sequence"/>
</dbReference>
<feature type="repeat" description="TPR" evidence="3">
    <location>
        <begin position="115"/>
        <end position="148"/>
    </location>
</feature>
<keyword evidence="1" id="KW-0677">Repeat</keyword>
<proteinExistence type="predicted"/>
<evidence type="ECO:0000313" key="4">
    <source>
        <dbReference type="EMBL" id="MBK1697284.1"/>
    </source>
</evidence>
<dbReference type="InterPro" id="IPR011990">
    <property type="entry name" value="TPR-like_helical_dom_sf"/>
</dbReference>
<dbReference type="PANTHER" id="PTHR44858">
    <property type="entry name" value="TETRATRICOPEPTIDE REPEAT PROTEIN 6"/>
    <property type="match status" value="1"/>
</dbReference>
<name>A0A934QI96_9PROT</name>
<evidence type="ECO:0000313" key="5">
    <source>
        <dbReference type="Proteomes" id="UP000778970"/>
    </source>
</evidence>
<feature type="repeat" description="TPR" evidence="3">
    <location>
        <begin position="81"/>
        <end position="114"/>
    </location>
</feature>
<organism evidence="4 5">
    <name type="scientific">Rhodovibrio salinarum</name>
    <dbReference type="NCBI Taxonomy" id="1087"/>
    <lineage>
        <taxon>Bacteria</taxon>
        <taxon>Pseudomonadati</taxon>
        <taxon>Pseudomonadota</taxon>
        <taxon>Alphaproteobacteria</taxon>
        <taxon>Rhodospirillales</taxon>
        <taxon>Rhodovibrionaceae</taxon>
        <taxon>Rhodovibrio</taxon>
    </lineage>
</organism>
<dbReference type="SMART" id="SM00028">
    <property type="entry name" value="TPR"/>
    <property type="match status" value="3"/>
</dbReference>
<dbReference type="AlphaFoldDB" id="A0A934QI96"/>
<keyword evidence="5" id="KW-1185">Reference proteome</keyword>
<keyword evidence="2 3" id="KW-0802">TPR repeat</keyword>
<evidence type="ECO:0000256" key="2">
    <source>
        <dbReference type="ARBA" id="ARBA00022803"/>
    </source>
</evidence>
<dbReference type="PANTHER" id="PTHR44858:SF1">
    <property type="entry name" value="UDP-N-ACETYLGLUCOSAMINE--PEPTIDE N-ACETYLGLUCOSAMINYLTRANSFERASE SPINDLY-RELATED"/>
    <property type="match status" value="1"/>
</dbReference>
<reference evidence="4" key="2">
    <citation type="journal article" date="2020" name="Microorganisms">
        <title>Osmotic Adaptation and Compatible Solute Biosynthesis of Phototrophic Bacteria as Revealed from Genome Analyses.</title>
        <authorList>
            <person name="Imhoff J.F."/>
            <person name="Rahn T."/>
            <person name="Kunzel S."/>
            <person name="Keller A."/>
            <person name="Neulinger S.C."/>
        </authorList>
    </citation>
    <scope>NUCLEOTIDE SEQUENCE</scope>
    <source>
        <strain evidence="4">DSM 9154</strain>
    </source>
</reference>
<dbReference type="InterPro" id="IPR050498">
    <property type="entry name" value="Ycf3"/>
</dbReference>
<dbReference type="Pfam" id="PF13432">
    <property type="entry name" value="TPR_16"/>
    <property type="match status" value="1"/>
</dbReference>
<dbReference type="Gene3D" id="1.25.40.10">
    <property type="entry name" value="Tetratricopeptide repeat domain"/>
    <property type="match status" value="1"/>
</dbReference>